<dbReference type="InterPro" id="IPR029074">
    <property type="entry name" value="Imm49"/>
</dbReference>
<organism evidence="1 2">
    <name type="scientific">Streptomyces durocortorensis</name>
    <dbReference type="NCBI Taxonomy" id="2811104"/>
    <lineage>
        <taxon>Bacteria</taxon>
        <taxon>Bacillati</taxon>
        <taxon>Actinomycetota</taxon>
        <taxon>Actinomycetes</taxon>
        <taxon>Kitasatosporales</taxon>
        <taxon>Streptomycetaceae</taxon>
        <taxon>Streptomyces</taxon>
    </lineage>
</organism>
<comment type="caution">
    <text evidence="1">The sequence shown here is derived from an EMBL/GenBank/DDBJ whole genome shotgun (WGS) entry which is preliminary data.</text>
</comment>
<keyword evidence="2" id="KW-1185">Reference proteome</keyword>
<proteinExistence type="predicted"/>
<accession>A0ABS2HVM7</accession>
<evidence type="ECO:0000313" key="1">
    <source>
        <dbReference type="EMBL" id="MBM7053553.1"/>
    </source>
</evidence>
<reference evidence="1 2" key="1">
    <citation type="submission" date="2021-02" db="EMBL/GenBank/DDBJ databases">
        <title>Genome Streptomyces sp. RHZ10.</title>
        <authorList>
            <person name="Besaury L."/>
        </authorList>
    </citation>
    <scope>NUCLEOTIDE SEQUENCE [LARGE SCALE GENOMIC DNA]</scope>
    <source>
        <strain evidence="1 2">RHZ10</strain>
    </source>
</reference>
<name>A0ABS2HVM7_9ACTN</name>
<dbReference type="RefSeq" id="WP_205081789.1">
    <property type="nucleotide sequence ID" value="NZ_JAFEUF010000019.1"/>
</dbReference>
<dbReference type="Proteomes" id="UP000712045">
    <property type="component" value="Unassembled WGS sequence"/>
</dbReference>
<protein>
    <submittedName>
        <fullName evidence="1">Immunity 49 family protein</fullName>
    </submittedName>
</protein>
<evidence type="ECO:0000313" key="2">
    <source>
        <dbReference type="Proteomes" id="UP000712045"/>
    </source>
</evidence>
<sequence length="287" mass="32437">MTVTVQRHAISRQHLPEREPSISKHTTLLLARIENTPFALESVMSTALVTAYEKAVVDPTVSWIESWEAWVTAMQSGSAIFAAATSTEANVQCLIHHEKRTVAAFTGPESFVNAGHWLTAFYLAAICRNSQRLTDLCKVPTSKLRESGAVYDEYQYAWIETLQSFWLGHENFPDKLVEAASGTQPGNRPSTEQNYISRIMWPPMELLRWRATGQHEEFNRSLENALLAHKDYWSTDPDIADSCYGWVALAPLAMACFALDAEFPIEVESDYLPKHLLQRTWIGEFPT</sequence>
<gene>
    <name evidence="1" type="ORF">JS521_06620</name>
</gene>
<dbReference type="Pfam" id="PF15575">
    <property type="entry name" value="Imm49"/>
    <property type="match status" value="1"/>
</dbReference>
<dbReference type="EMBL" id="JAFEUF010000019">
    <property type="protein sequence ID" value="MBM7053553.1"/>
    <property type="molecule type" value="Genomic_DNA"/>
</dbReference>